<feature type="repeat" description="ANK" evidence="3">
    <location>
        <begin position="262"/>
        <end position="294"/>
    </location>
</feature>
<dbReference type="SUPFAM" id="SSF48403">
    <property type="entry name" value="Ankyrin repeat"/>
    <property type="match status" value="1"/>
</dbReference>
<dbReference type="PANTHER" id="PTHR24189:SF50">
    <property type="entry name" value="ANKYRIN REPEAT AND SOCS BOX PROTEIN 2"/>
    <property type="match status" value="1"/>
</dbReference>
<dbReference type="PANTHER" id="PTHR24189">
    <property type="entry name" value="MYOTROPHIN"/>
    <property type="match status" value="1"/>
</dbReference>
<evidence type="ECO:0000313" key="4">
    <source>
        <dbReference type="Proteomes" id="UP000095280"/>
    </source>
</evidence>
<feature type="repeat" description="ANK" evidence="3">
    <location>
        <begin position="1"/>
        <end position="33"/>
    </location>
</feature>
<evidence type="ECO:0000256" key="1">
    <source>
        <dbReference type="ARBA" id="ARBA00022737"/>
    </source>
</evidence>
<feature type="repeat" description="ANK" evidence="3">
    <location>
        <begin position="133"/>
        <end position="165"/>
    </location>
</feature>
<dbReference type="InterPro" id="IPR002110">
    <property type="entry name" value="Ankyrin_rpt"/>
</dbReference>
<feature type="repeat" description="ANK" evidence="3">
    <location>
        <begin position="196"/>
        <end position="228"/>
    </location>
</feature>
<organism evidence="4 5">
    <name type="scientific">Macrostomum lignano</name>
    <dbReference type="NCBI Taxonomy" id="282301"/>
    <lineage>
        <taxon>Eukaryota</taxon>
        <taxon>Metazoa</taxon>
        <taxon>Spiralia</taxon>
        <taxon>Lophotrochozoa</taxon>
        <taxon>Platyhelminthes</taxon>
        <taxon>Rhabditophora</taxon>
        <taxon>Macrostomorpha</taxon>
        <taxon>Macrostomida</taxon>
        <taxon>Macrostomidae</taxon>
        <taxon>Macrostomum</taxon>
    </lineage>
</organism>
<keyword evidence="1" id="KW-0677">Repeat</keyword>
<name>A0A1I8GLJ6_9PLAT</name>
<protein>
    <submittedName>
        <fullName evidence="5">ANK_REP_REGION domain-containing protein</fullName>
    </submittedName>
</protein>
<dbReference type="WBParaSite" id="maker-uti_cns_0002413-snap-gene-0.8-mRNA-1">
    <property type="protein sequence ID" value="maker-uti_cns_0002413-snap-gene-0.8-mRNA-1"/>
    <property type="gene ID" value="maker-uti_cns_0002413-snap-gene-0.8"/>
</dbReference>
<dbReference type="AlphaFoldDB" id="A0A1I8GLJ6"/>
<dbReference type="PROSITE" id="PS50297">
    <property type="entry name" value="ANK_REP_REGION"/>
    <property type="match status" value="5"/>
</dbReference>
<dbReference type="Pfam" id="PF00023">
    <property type="entry name" value="Ank"/>
    <property type="match status" value="2"/>
</dbReference>
<evidence type="ECO:0000313" key="5">
    <source>
        <dbReference type="WBParaSite" id="maker-uti_cns_0002413-snap-gene-0.8-mRNA-1"/>
    </source>
</evidence>
<sequence>MPGSELHRACLTEDIGAVKLLLKSGANPDTRDSSGRTPLCVVSQKDVVAAMAPLLNAGAQVDCSQIDGATPLFEAAQGSCDAAVATLLLACASPNAQRLDGSTPLLIATRAGNIRIVRQLLDAGADVNLRRIDGSTPLIIAAQCGQNQILKLLLCAGADVTLTNQFLVGPAFASVGWGDVTVMRWLLDAGADVNQKTKTKLHKAAQRGHIELSIFLIENGAEIDALDNVKSSPLHSAAENGRTEVVRLLIQSNASVNAQDAAGNSPLHRAAMKGHTDVIKTLLDAGASASLVNNAGDTPLALAADPYWETATSLLKVQDLGSSIQSPEACLVKACQLGHWETALVIMRENHSSLNKSNLLDMPSQCVALLEDCIDLVKQQTVLQKKELKRHDTLSHEEDLSQMLFCCLRDSGFTQEGAAVQQAAADILQQIARKSGMGSVNAVGSFSEGWGSSLKALDGRIDSDSDIDFTVILVVELHLQQYCKCVAPDLNRMAAYEKGYVQYPVVSMYELVY</sequence>
<dbReference type="PROSITE" id="PS50088">
    <property type="entry name" value="ANK_REPEAT"/>
    <property type="match status" value="6"/>
</dbReference>
<dbReference type="PRINTS" id="PR01415">
    <property type="entry name" value="ANKYRIN"/>
</dbReference>
<dbReference type="InterPro" id="IPR036770">
    <property type="entry name" value="Ankyrin_rpt-contain_sf"/>
</dbReference>
<reference evidence="5" key="1">
    <citation type="submission" date="2016-11" db="UniProtKB">
        <authorList>
            <consortium name="WormBaseParasite"/>
        </authorList>
    </citation>
    <scope>IDENTIFICATION</scope>
</reference>
<feature type="repeat" description="ANK" evidence="3">
    <location>
        <begin position="100"/>
        <end position="132"/>
    </location>
</feature>
<feature type="repeat" description="ANK" evidence="3">
    <location>
        <begin position="229"/>
        <end position="261"/>
    </location>
</feature>
<evidence type="ECO:0000256" key="3">
    <source>
        <dbReference type="PROSITE-ProRule" id="PRU00023"/>
    </source>
</evidence>
<dbReference type="Proteomes" id="UP000095280">
    <property type="component" value="Unplaced"/>
</dbReference>
<keyword evidence="2 3" id="KW-0040">ANK repeat</keyword>
<proteinExistence type="predicted"/>
<dbReference type="SMART" id="SM00248">
    <property type="entry name" value="ANK"/>
    <property type="match status" value="9"/>
</dbReference>
<accession>A0A1I8GLJ6</accession>
<dbReference type="Pfam" id="PF12796">
    <property type="entry name" value="Ank_2"/>
    <property type="match status" value="2"/>
</dbReference>
<keyword evidence="4" id="KW-1185">Reference proteome</keyword>
<evidence type="ECO:0000256" key="2">
    <source>
        <dbReference type="ARBA" id="ARBA00023043"/>
    </source>
</evidence>
<dbReference type="InterPro" id="IPR050745">
    <property type="entry name" value="Multifunctional_regulatory"/>
</dbReference>
<dbReference type="Gene3D" id="1.25.40.20">
    <property type="entry name" value="Ankyrin repeat-containing domain"/>
    <property type="match status" value="3"/>
</dbReference>